<sequence>MSESIYFNDNFFSAGQTDIFNEEQEKIGYLDLKSAFSSGVEIGDVDGTRKLKGYFPFISGKWNIDDAEESNIGILRSRFSFFTKVYEYTSKDGEVYKIESEAFSKEYTIMNQNGDLVCDFKKVNNFFESAAFQLTDYTDKISTYEWVAVVMGVNAIQKRRRNSSAGGAT</sequence>
<evidence type="ECO:0000313" key="1">
    <source>
        <dbReference type="EMBL" id="TFB13783.1"/>
    </source>
</evidence>
<dbReference type="OrthoDB" id="2692055at2"/>
<reference evidence="1 2" key="1">
    <citation type="submission" date="2019-03" db="EMBL/GenBank/DDBJ databases">
        <authorList>
            <person name="He R.-H."/>
        </authorList>
    </citation>
    <scope>NUCLEOTIDE SEQUENCE [LARGE SCALE GENOMIC DNA]</scope>
    <source>
        <strain evidence="2">SH 714</strain>
    </source>
</reference>
<dbReference type="AlphaFoldDB" id="A0A4Y8IG54"/>
<name>A0A4Y8IG54_9BACI</name>
<evidence type="ECO:0000313" key="2">
    <source>
        <dbReference type="Proteomes" id="UP000297975"/>
    </source>
</evidence>
<proteinExistence type="predicted"/>
<keyword evidence="2" id="KW-1185">Reference proteome</keyword>
<dbReference type="RefSeq" id="WP_134341370.1">
    <property type="nucleotide sequence ID" value="NZ_SOPW01000022.1"/>
</dbReference>
<gene>
    <name evidence="1" type="ORF">E3U55_15375</name>
</gene>
<accession>A0A4Y8IG54</accession>
<dbReference type="Proteomes" id="UP000297975">
    <property type="component" value="Unassembled WGS sequence"/>
</dbReference>
<organism evidence="1 2">
    <name type="scientific">Filobacillus milosensis</name>
    <dbReference type="NCBI Taxonomy" id="94137"/>
    <lineage>
        <taxon>Bacteria</taxon>
        <taxon>Bacillati</taxon>
        <taxon>Bacillota</taxon>
        <taxon>Bacilli</taxon>
        <taxon>Bacillales</taxon>
        <taxon>Bacillaceae</taxon>
        <taxon>Filobacillus</taxon>
    </lineage>
</organism>
<dbReference type="EMBL" id="SOPW01000022">
    <property type="protein sequence ID" value="TFB13783.1"/>
    <property type="molecule type" value="Genomic_DNA"/>
</dbReference>
<protein>
    <submittedName>
        <fullName evidence="1">Uncharacterized protein</fullName>
    </submittedName>
</protein>
<comment type="caution">
    <text evidence="1">The sequence shown here is derived from an EMBL/GenBank/DDBJ whole genome shotgun (WGS) entry which is preliminary data.</text>
</comment>